<name>A0A913Z640_PATMI</name>
<evidence type="ECO:0000256" key="11">
    <source>
        <dbReference type="RuleBase" id="RU363063"/>
    </source>
</evidence>
<sequence>MNGRIWRKKLRRKLALVIFTITVGCCLYMIPSSPRSLESPETEESLTDTDSDDTQPSHHQPLYSDDIINPHPYNFIIANPTRCEYMNDSDGGQPFLLILVKSAPGDVYDRQQIRRTWGGTQTVSGRLTSTLFLLGLNRDPELNRSIREESERFNDIIQENFLDAYQNLTIKNIMGMKWVATYCPNATYVASADADVMLNTFNLVRRLLDKPRHSYAEGSLRRNSEPVRKPNQHNHKWLTSKELYPEATYAPFFPGSCFVMSGDVAADIYYESPHVRFLPWDDVFIGLVMKRIGIEPRHGKGYEQYVILNSNKAITWALVRGICVLIRHQLDGVDEKLVELWKAAVAKSQIKYQSNFTPSPVLQSVLIGIPISIVVISLVVAIMLDISNNAKRSNSFHKRSVGRSMHLRPLTY</sequence>
<accession>A0A913Z640</accession>
<dbReference type="AlphaFoldDB" id="A0A913Z640"/>
<evidence type="ECO:0000256" key="6">
    <source>
        <dbReference type="ARBA" id="ARBA00022968"/>
    </source>
</evidence>
<dbReference type="Pfam" id="PF01762">
    <property type="entry name" value="Galactosyl_T"/>
    <property type="match status" value="1"/>
</dbReference>
<evidence type="ECO:0000256" key="5">
    <source>
        <dbReference type="ARBA" id="ARBA00022692"/>
    </source>
</evidence>
<keyword evidence="5 11" id="KW-0812">Transmembrane</keyword>
<dbReference type="PROSITE" id="PS51257">
    <property type="entry name" value="PROKAR_LIPOPROTEIN"/>
    <property type="match status" value="1"/>
</dbReference>
<keyword evidence="4" id="KW-0808">Transferase</keyword>
<dbReference type="FunFam" id="3.90.550.50:FF:000001">
    <property type="entry name" value="Hexosyltransferase"/>
    <property type="match status" value="1"/>
</dbReference>
<dbReference type="GO" id="GO:0008499">
    <property type="term" value="F:N-acetyl-beta-D-glucosaminide beta-(1,3)-galactosyltransferase activity"/>
    <property type="evidence" value="ECO:0007669"/>
    <property type="project" value="TreeGrafter"/>
</dbReference>
<evidence type="ECO:0000313" key="14">
    <source>
        <dbReference type="Proteomes" id="UP000887568"/>
    </source>
</evidence>
<keyword evidence="6" id="KW-0735">Signal-anchor</keyword>
<dbReference type="InterPro" id="IPR002659">
    <property type="entry name" value="Glyco_trans_31"/>
</dbReference>
<evidence type="ECO:0000313" key="13">
    <source>
        <dbReference type="EnsemblMetazoa" id="XP_038047187.1"/>
    </source>
</evidence>
<reference evidence="13" key="1">
    <citation type="submission" date="2022-11" db="UniProtKB">
        <authorList>
            <consortium name="EnsemblMetazoa"/>
        </authorList>
    </citation>
    <scope>IDENTIFICATION</scope>
</reference>
<evidence type="ECO:0000256" key="8">
    <source>
        <dbReference type="ARBA" id="ARBA00023034"/>
    </source>
</evidence>
<dbReference type="Gene3D" id="3.90.550.50">
    <property type="match status" value="1"/>
</dbReference>
<evidence type="ECO:0000256" key="7">
    <source>
        <dbReference type="ARBA" id="ARBA00022989"/>
    </source>
</evidence>
<dbReference type="RefSeq" id="XP_038047187.1">
    <property type="nucleotide sequence ID" value="XM_038191259.1"/>
</dbReference>
<dbReference type="OMA" id="IAPRNHA"/>
<organism evidence="13 14">
    <name type="scientific">Patiria miniata</name>
    <name type="common">Bat star</name>
    <name type="synonym">Asterina miniata</name>
    <dbReference type="NCBI Taxonomy" id="46514"/>
    <lineage>
        <taxon>Eukaryota</taxon>
        <taxon>Metazoa</taxon>
        <taxon>Echinodermata</taxon>
        <taxon>Eleutherozoa</taxon>
        <taxon>Asterozoa</taxon>
        <taxon>Asteroidea</taxon>
        <taxon>Valvatacea</taxon>
        <taxon>Valvatida</taxon>
        <taxon>Asterinidae</taxon>
        <taxon>Patiria</taxon>
    </lineage>
</organism>
<dbReference type="OrthoDB" id="5957813at2759"/>
<evidence type="ECO:0000256" key="3">
    <source>
        <dbReference type="ARBA" id="ARBA00022676"/>
    </source>
</evidence>
<evidence type="ECO:0000256" key="12">
    <source>
        <dbReference type="SAM" id="MobiDB-lite"/>
    </source>
</evidence>
<feature type="transmembrane region" description="Helical" evidence="11">
    <location>
        <begin position="12"/>
        <end position="30"/>
    </location>
</feature>
<dbReference type="EC" id="2.4.1.-" evidence="11"/>
<feature type="region of interest" description="Disordered" evidence="12">
    <location>
        <begin position="34"/>
        <end position="63"/>
    </location>
</feature>
<evidence type="ECO:0000256" key="4">
    <source>
        <dbReference type="ARBA" id="ARBA00022679"/>
    </source>
</evidence>
<comment type="subcellular location">
    <subcellularLocation>
        <location evidence="1 11">Golgi apparatus membrane</location>
        <topology evidence="1 11">Single-pass type II membrane protein</topology>
    </subcellularLocation>
</comment>
<evidence type="ECO:0000256" key="10">
    <source>
        <dbReference type="ARBA" id="ARBA00023180"/>
    </source>
</evidence>
<keyword evidence="7 11" id="KW-1133">Transmembrane helix</keyword>
<feature type="compositionally biased region" description="Acidic residues" evidence="12">
    <location>
        <begin position="40"/>
        <end position="53"/>
    </location>
</feature>
<dbReference type="GO" id="GO:0000139">
    <property type="term" value="C:Golgi membrane"/>
    <property type="evidence" value="ECO:0007669"/>
    <property type="project" value="UniProtKB-SubCell"/>
</dbReference>
<keyword evidence="3 11" id="KW-0328">Glycosyltransferase</keyword>
<dbReference type="PANTHER" id="PTHR11214">
    <property type="entry name" value="BETA-1,3-N-ACETYLGLUCOSAMINYLTRANSFERASE"/>
    <property type="match status" value="1"/>
</dbReference>
<keyword evidence="10" id="KW-0325">Glycoprotein</keyword>
<dbReference type="GeneID" id="119721269"/>
<proteinExistence type="inferred from homology"/>
<dbReference type="EnsemblMetazoa" id="XM_038191259.1">
    <property type="protein sequence ID" value="XP_038047187.1"/>
    <property type="gene ID" value="LOC119721269"/>
</dbReference>
<dbReference type="Proteomes" id="UP000887568">
    <property type="component" value="Unplaced"/>
</dbReference>
<protein>
    <recommendedName>
        <fullName evidence="11">Hexosyltransferase</fullName>
        <ecNumber evidence="11">2.4.1.-</ecNumber>
    </recommendedName>
</protein>
<evidence type="ECO:0000256" key="9">
    <source>
        <dbReference type="ARBA" id="ARBA00023136"/>
    </source>
</evidence>
<evidence type="ECO:0000256" key="2">
    <source>
        <dbReference type="ARBA" id="ARBA00008661"/>
    </source>
</evidence>
<feature type="transmembrane region" description="Helical" evidence="11">
    <location>
        <begin position="361"/>
        <end position="384"/>
    </location>
</feature>
<dbReference type="GO" id="GO:0006493">
    <property type="term" value="P:protein O-linked glycosylation"/>
    <property type="evidence" value="ECO:0007669"/>
    <property type="project" value="TreeGrafter"/>
</dbReference>
<comment type="similarity">
    <text evidence="2 11">Belongs to the glycosyltransferase 31 family.</text>
</comment>
<keyword evidence="9 11" id="KW-0472">Membrane</keyword>
<dbReference type="PANTHER" id="PTHR11214:SF314">
    <property type="entry name" value="HEXOSYLTRANSFERASE"/>
    <property type="match status" value="1"/>
</dbReference>
<keyword evidence="14" id="KW-1185">Reference proteome</keyword>
<keyword evidence="8 11" id="KW-0333">Golgi apparatus</keyword>
<evidence type="ECO:0000256" key="1">
    <source>
        <dbReference type="ARBA" id="ARBA00004323"/>
    </source>
</evidence>
<comment type="caution">
    <text evidence="11">Lacks conserved residue(s) required for the propagation of feature annotation.</text>
</comment>